<dbReference type="EMBL" id="FORA01000004">
    <property type="protein sequence ID" value="SFJ56528.1"/>
    <property type="molecule type" value="Genomic_DNA"/>
</dbReference>
<name>A0A1I3SCS9_9RHOB</name>
<evidence type="ECO:0000313" key="1">
    <source>
        <dbReference type="EMBL" id="SFJ56528.1"/>
    </source>
</evidence>
<dbReference type="AlphaFoldDB" id="A0A1I3SCS9"/>
<gene>
    <name evidence="1" type="ORF">SAMN04488095_3105</name>
</gene>
<accession>A0A1I3SCS9</accession>
<sequence length="83" mass="9257">MPDDAVREYLATVAQITAEAGLGAETSRFILFKTLLMSGHMTHRDPLQRPLTEVLASAPGRDDPDRLLVRQSLRQIEQTLARV</sequence>
<reference evidence="1 2" key="1">
    <citation type="submission" date="2016-10" db="EMBL/GenBank/DDBJ databases">
        <authorList>
            <person name="de Groot N.N."/>
        </authorList>
    </citation>
    <scope>NUCLEOTIDE SEQUENCE [LARGE SCALE GENOMIC DNA]</scope>
    <source>
        <strain evidence="1 2">DSM 19073</strain>
    </source>
</reference>
<dbReference type="Proteomes" id="UP000199110">
    <property type="component" value="Unassembled WGS sequence"/>
</dbReference>
<protein>
    <submittedName>
        <fullName evidence="1">Uncharacterized protein</fullName>
    </submittedName>
</protein>
<evidence type="ECO:0000313" key="2">
    <source>
        <dbReference type="Proteomes" id="UP000199110"/>
    </source>
</evidence>
<keyword evidence="2" id="KW-1185">Reference proteome</keyword>
<proteinExistence type="predicted"/>
<organism evidence="1 2">
    <name type="scientific">Jannaschia pohangensis</name>
    <dbReference type="NCBI Taxonomy" id="390807"/>
    <lineage>
        <taxon>Bacteria</taxon>
        <taxon>Pseudomonadati</taxon>
        <taxon>Pseudomonadota</taxon>
        <taxon>Alphaproteobacteria</taxon>
        <taxon>Rhodobacterales</taxon>
        <taxon>Roseobacteraceae</taxon>
        <taxon>Jannaschia</taxon>
    </lineage>
</organism>